<dbReference type="OrthoDB" id="2649545at2"/>
<dbReference type="PROSITE" id="PS51677">
    <property type="entry name" value="NODB"/>
    <property type="match status" value="1"/>
</dbReference>
<dbReference type="AlphaFoldDB" id="A0A2W1LHF2"/>
<feature type="chain" id="PRO_5015961689" evidence="3">
    <location>
        <begin position="22"/>
        <end position="286"/>
    </location>
</feature>
<dbReference type="GO" id="GO:0046872">
    <property type="term" value="F:metal ion binding"/>
    <property type="evidence" value="ECO:0007669"/>
    <property type="project" value="UniProtKB-KW"/>
</dbReference>
<dbReference type="Proteomes" id="UP000249522">
    <property type="component" value="Unassembled WGS sequence"/>
</dbReference>
<name>A0A2W1LHF2_9BACL</name>
<dbReference type="Pfam" id="PF01522">
    <property type="entry name" value="Polysacc_deac_1"/>
    <property type="match status" value="1"/>
</dbReference>
<protein>
    <submittedName>
        <fullName evidence="5">Polysaccharide deacetylase family protein</fullName>
    </submittedName>
</protein>
<keyword evidence="3" id="KW-0732">Signal</keyword>
<keyword evidence="1" id="KW-0479">Metal-binding</keyword>
<dbReference type="InterPro" id="IPR011330">
    <property type="entry name" value="Glyco_hydro/deAcase_b/a-brl"/>
</dbReference>
<evidence type="ECO:0000256" key="1">
    <source>
        <dbReference type="ARBA" id="ARBA00022723"/>
    </source>
</evidence>
<dbReference type="Gene3D" id="3.20.20.370">
    <property type="entry name" value="Glycoside hydrolase/deacetylase"/>
    <property type="match status" value="1"/>
</dbReference>
<dbReference type="GO" id="GO:0016020">
    <property type="term" value="C:membrane"/>
    <property type="evidence" value="ECO:0007669"/>
    <property type="project" value="TreeGrafter"/>
</dbReference>
<proteinExistence type="predicted"/>
<comment type="caution">
    <text evidence="5">The sequence shown here is derived from an EMBL/GenBank/DDBJ whole genome shotgun (WGS) entry which is preliminary data.</text>
</comment>
<dbReference type="GO" id="GO:0016810">
    <property type="term" value="F:hydrolase activity, acting on carbon-nitrogen (but not peptide) bonds"/>
    <property type="evidence" value="ECO:0007669"/>
    <property type="project" value="InterPro"/>
</dbReference>
<dbReference type="GO" id="GO:0005975">
    <property type="term" value="P:carbohydrate metabolic process"/>
    <property type="evidence" value="ECO:0007669"/>
    <property type="project" value="InterPro"/>
</dbReference>
<evidence type="ECO:0000256" key="3">
    <source>
        <dbReference type="SAM" id="SignalP"/>
    </source>
</evidence>
<sequence length="286" mass="32199">MRRILWTVVILPLLLQLSASASHTSSMYKVRLITGKVDTVKAASSDQSSKSAAVPRRKRYRRSSVRHVPWSVLQRRYPGSFVTRGNGGRKLVALTFDDVPDPRYTPKVLDILAKHHTRATFFVLGSRAAKYPELVKRMVREGHLVGNHSYSHALFAKSSLASYRKQIERTDQLLARLTGYRPRFIRPPYGEILPRQVEWSREHGYIVVNWDVDSVDWTSIGSDKIMANIRKTLQPGSIILQHAGGGDSQDLSGTVNAVPKLIRYLKAKGYQAVTVDELLGQRGLRG</sequence>
<organism evidence="5 6">
    <name type="scientific">Paenibacillus sambharensis</name>
    <dbReference type="NCBI Taxonomy" id="1803190"/>
    <lineage>
        <taxon>Bacteria</taxon>
        <taxon>Bacillati</taxon>
        <taxon>Bacillota</taxon>
        <taxon>Bacilli</taxon>
        <taxon>Bacillales</taxon>
        <taxon>Paenibacillaceae</taxon>
        <taxon>Paenibacillus</taxon>
    </lineage>
</organism>
<dbReference type="PANTHER" id="PTHR10587:SF133">
    <property type="entry name" value="CHITIN DEACETYLASE 1-RELATED"/>
    <property type="match status" value="1"/>
</dbReference>
<feature type="signal peptide" evidence="3">
    <location>
        <begin position="1"/>
        <end position="21"/>
    </location>
</feature>
<dbReference type="RefSeq" id="WP_111148154.1">
    <property type="nucleotide sequence ID" value="NZ_QKRB01000053.1"/>
</dbReference>
<reference evidence="5 6" key="1">
    <citation type="submission" date="2018-06" db="EMBL/GenBank/DDBJ databases">
        <title>Paenibacillus imtechensis sp. nov.</title>
        <authorList>
            <person name="Pinnaka A.K."/>
            <person name="Singh H."/>
            <person name="Kaur M."/>
        </authorList>
    </citation>
    <scope>NUCLEOTIDE SEQUENCE [LARGE SCALE GENOMIC DNA]</scope>
    <source>
        <strain evidence="5 6">SMB1</strain>
    </source>
</reference>
<dbReference type="CDD" id="cd10917">
    <property type="entry name" value="CE4_NodB_like_6s_7s"/>
    <property type="match status" value="1"/>
</dbReference>
<dbReference type="SUPFAM" id="SSF88713">
    <property type="entry name" value="Glycoside hydrolase/deacetylase"/>
    <property type="match status" value="1"/>
</dbReference>
<keyword evidence="2" id="KW-0378">Hydrolase</keyword>
<evidence type="ECO:0000313" key="6">
    <source>
        <dbReference type="Proteomes" id="UP000249522"/>
    </source>
</evidence>
<dbReference type="EMBL" id="QKRB01000053">
    <property type="protein sequence ID" value="PZD94385.1"/>
    <property type="molecule type" value="Genomic_DNA"/>
</dbReference>
<accession>A0A2W1LHF2</accession>
<evidence type="ECO:0000256" key="2">
    <source>
        <dbReference type="ARBA" id="ARBA00022801"/>
    </source>
</evidence>
<keyword evidence="6" id="KW-1185">Reference proteome</keyword>
<dbReference type="InterPro" id="IPR002509">
    <property type="entry name" value="NODB_dom"/>
</dbReference>
<evidence type="ECO:0000259" key="4">
    <source>
        <dbReference type="PROSITE" id="PS51677"/>
    </source>
</evidence>
<dbReference type="InterPro" id="IPR050248">
    <property type="entry name" value="Polysacc_deacetylase_ArnD"/>
</dbReference>
<feature type="domain" description="NodB homology" evidence="4">
    <location>
        <begin position="90"/>
        <end position="273"/>
    </location>
</feature>
<evidence type="ECO:0000313" key="5">
    <source>
        <dbReference type="EMBL" id="PZD94385.1"/>
    </source>
</evidence>
<gene>
    <name evidence="5" type="ORF">DNH61_18465</name>
</gene>
<dbReference type="PANTHER" id="PTHR10587">
    <property type="entry name" value="GLYCOSYL TRANSFERASE-RELATED"/>
    <property type="match status" value="1"/>
</dbReference>